<dbReference type="InterPro" id="IPR008181">
    <property type="entry name" value="dUTPase"/>
</dbReference>
<organism evidence="8 9">
    <name type="scientific">Desulfobotulus mexicanus</name>
    <dbReference type="NCBI Taxonomy" id="2586642"/>
    <lineage>
        <taxon>Bacteria</taxon>
        <taxon>Pseudomonadati</taxon>
        <taxon>Thermodesulfobacteriota</taxon>
        <taxon>Desulfobacteria</taxon>
        <taxon>Desulfobacterales</taxon>
        <taxon>Desulfobacteraceae</taxon>
        <taxon>Desulfobotulus</taxon>
    </lineage>
</organism>
<keyword evidence="5" id="KW-0479">Metal-binding</keyword>
<feature type="binding site" evidence="5">
    <location>
        <position position="77"/>
    </location>
    <ligand>
        <name>substrate</name>
    </ligand>
</feature>
<sequence length="148" mass="15727">MKIPLLRMPNGEGLPLPAYMTELAAGMDIPAAEACTLDPGEITLVRTGFAMALPEGFEAQIRPRSGLAIRHGITIVNAPGTIDADYRGEIKVGLINLGKKSVEINRGERIAQMVIAPVYRISWEETGSLEDTGRGNGGFGHTGSGEKP</sequence>
<dbReference type="UniPathway" id="UPA00610">
    <property type="reaction ID" value="UER00666"/>
</dbReference>
<dbReference type="GO" id="GO:0004170">
    <property type="term" value="F:dUTP diphosphatase activity"/>
    <property type="evidence" value="ECO:0007669"/>
    <property type="project" value="UniProtKB-UniRule"/>
</dbReference>
<evidence type="ECO:0000256" key="1">
    <source>
        <dbReference type="ARBA" id="ARBA00006581"/>
    </source>
</evidence>
<dbReference type="PANTHER" id="PTHR11241:SF0">
    <property type="entry name" value="DEOXYURIDINE 5'-TRIPHOSPHATE NUCLEOTIDOHYDROLASE"/>
    <property type="match status" value="1"/>
</dbReference>
<dbReference type="EC" id="3.6.1.23" evidence="5"/>
<dbReference type="CDD" id="cd07557">
    <property type="entry name" value="trimeric_dUTPase"/>
    <property type="match status" value="1"/>
</dbReference>
<dbReference type="GO" id="GO:0006226">
    <property type="term" value="P:dUMP biosynthetic process"/>
    <property type="evidence" value="ECO:0007669"/>
    <property type="project" value="UniProtKB-UniRule"/>
</dbReference>
<name>A0A5Q4VFM5_9BACT</name>
<dbReference type="EMBL" id="VDMB01000008">
    <property type="protein sequence ID" value="TYT74821.1"/>
    <property type="molecule type" value="Genomic_DNA"/>
</dbReference>
<comment type="caution">
    <text evidence="5">Lacks conserved residue(s) required for the propagation of feature annotation.</text>
</comment>
<feature type="binding site" evidence="5">
    <location>
        <begin position="64"/>
        <end position="66"/>
    </location>
    <ligand>
        <name>substrate</name>
    </ligand>
</feature>
<dbReference type="GO" id="GO:0046081">
    <property type="term" value="P:dUTP catabolic process"/>
    <property type="evidence" value="ECO:0007669"/>
    <property type="project" value="InterPro"/>
</dbReference>
<dbReference type="SUPFAM" id="SSF51283">
    <property type="entry name" value="dUTPase-like"/>
    <property type="match status" value="1"/>
</dbReference>
<dbReference type="NCBIfam" id="TIGR00576">
    <property type="entry name" value="dut"/>
    <property type="match status" value="1"/>
</dbReference>
<protein>
    <recommendedName>
        <fullName evidence="5">Deoxyuridine 5'-triphosphate nucleotidohydrolase</fullName>
        <shortName evidence="5">dUTPase</shortName>
        <ecNumber evidence="5">3.6.1.23</ecNumber>
    </recommendedName>
    <alternativeName>
        <fullName evidence="5">dUTP pyrophosphatase</fullName>
    </alternativeName>
</protein>
<keyword evidence="3 5" id="KW-0546">Nucleotide metabolism</keyword>
<comment type="similarity">
    <text evidence="1 5">Belongs to the dUTPase family.</text>
</comment>
<dbReference type="AlphaFoldDB" id="A0A5Q4VFM5"/>
<dbReference type="GO" id="GO:0000287">
    <property type="term" value="F:magnesium ion binding"/>
    <property type="evidence" value="ECO:0007669"/>
    <property type="project" value="UniProtKB-UniRule"/>
</dbReference>
<keyword evidence="9" id="KW-1185">Reference proteome</keyword>
<dbReference type="Proteomes" id="UP000321899">
    <property type="component" value="Unassembled WGS sequence"/>
</dbReference>
<dbReference type="InterPro" id="IPR029054">
    <property type="entry name" value="dUTPase-like"/>
</dbReference>
<evidence type="ECO:0000256" key="6">
    <source>
        <dbReference type="SAM" id="MobiDB-lite"/>
    </source>
</evidence>
<evidence type="ECO:0000256" key="2">
    <source>
        <dbReference type="ARBA" id="ARBA00022801"/>
    </source>
</evidence>
<dbReference type="InterPro" id="IPR033704">
    <property type="entry name" value="dUTPase_trimeric"/>
</dbReference>
<feature type="domain" description="dUTPase-like" evidence="7">
    <location>
        <begin position="15"/>
        <end position="143"/>
    </location>
</feature>
<feature type="compositionally biased region" description="Gly residues" evidence="6">
    <location>
        <begin position="134"/>
        <end position="148"/>
    </location>
</feature>
<accession>A0A5Q4VFM5</accession>
<evidence type="ECO:0000256" key="3">
    <source>
        <dbReference type="ARBA" id="ARBA00023080"/>
    </source>
</evidence>
<reference evidence="8 9" key="1">
    <citation type="submission" date="2019-06" db="EMBL/GenBank/DDBJ databases">
        <title>Desulfobotulus mexicanus sp. nov., a novel sulfate-reducing bacterium isolated from the sediment of an alkaline crater lake in Mexico.</title>
        <authorList>
            <person name="Hirschler-Rea A."/>
        </authorList>
    </citation>
    <scope>NUCLEOTIDE SEQUENCE [LARGE SCALE GENOMIC DNA]</scope>
    <source>
        <strain evidence="8 9">PAR22N</strain>
    </source>
</reference>
<comment type="cofactor">
    <cofactor evidence="5">
        <name>Mg(2+)</name>
        <dbReference type="ChEBI" id="CHEBI:18420"/>
    </cofactor>
</comment>
<comment type="caution">
    <text evidence="8">The sequence shown here is derived from an EMBL/GenBank/DDBJ whole genome shotgun (WGS) entry which is preliminary data.</text>
</comment>
<dbReference type="NCBIfam" id="NF001862">
    <property type="entry name" value="PRK00601.1"/>
    <property type="match status" value="1"/>
</dbReference>
<dbReference type="HAMAP" id="MF_00116">
    <property type="entry name" value="dUTPase_bact"/>
    <property type="match status" value="1"/>
</dbReference>
<dbReference type="Gene3D" id="2.70.40.10">
    <property type="match status" value="1"/>
</dbReference>
<evidence type="ECO:0000256" key="5">
    <source>
        <dbReference type="HAMAP-Rule" id="MF_00116"/>
    </source>
</evidence>
<dbReference type="PANTHER" id="PTHR11241">
    <property type="entry name" value="DEOXYURIDINE 5'-TRIPHOSPHATE NUCLEOTIDOHYDROLASE"/>
    <property type="match status" value="1"/>
</dbReference>
<evidence type="ECO:0000313" key="9">
    <source>
        <dbReference type="Proteomes" id="UP000321899"/>
    </source>
</evidence>
<dbReference type="RefSeq" id="WP_139448138.1">
    <property type="nucleotide sequence ID" value="NZ_VDMB01000008.1"/>
</dbReference>
<comment type="pathway">
    <text evidence="5">Pyrimidine metabolism; dUMP biosynthesis; dUMP from dCTP (dUTP route): step 2/2.</text>
</comment>
<keyword evidence="2 5" id="KW-0378">Hydrolase</keyword>
<proteinExistence type="inferred from homology"/>
<dbReference type="InterPro" id="IPR036157">
    <property type="entry name" value="dUTPase-like_sf"/>
</dbReference>
<gene>
    <name evidence="5" type="primary">dut</name>
    <name evidence="8" type="ORF">FIM25_08210</name>
</gene>
<keyword evidence="5" id="KW-0460">Magnesium</keyword>
<dbReference type="Pfam" id="PF00692">
    <property type="entry name" value="dUTPase"/>
    <property type="match status" value="1"/>
</dbReference>
<feature type="region of interest" description="Disordered" evidence="6">
    <location>
        <begin position="129"/>
        <end position="148"/>
    </location>
</feature>
<evidence type="ECO:0000259" key="7">
    <source>
        <dbReference type="Pfam" id="PF00692"/>
    </source>
</evidence>
<feature type="binding site" evidence="5">
    <location>
        <begin position="81"/>
        <end position="83"/>
    </location>
    <ligand>
        <name>substrate</name>
    </ligand>
</feature>
<evidence type="ECO:0000256" key="4">
    <source>
        <dbReference type="ARBA" id="ARBA00047686"/>
    </source>
</evidence>
<comment type="function">
    <text evidence="5">This enzyme is involved in nucleotide metabolism: it produces dUMP, the immediate precursor of thymidine nucleotides and it decreases the intracellular concentration of dUTP so that uracil cannot be incorporated into DNA.</text>
</comment>
<evidence type="ECO:0000313" key="8">
    <source>
        <dbReference type="EMBL" id="TYT74821.1"/>
    </source>
</evidence>
<comment type="catalytic activity">
    <reaction evidence="4 5">
        <text>dUTP + H2O = dUMP + diphosphate + H(+)</text>
        <dbReference type="Rhea" id="RHEA:10248"/>
        <dbReference type="ChEBI" id="CHEBI:15377"/>
        <dbReference type="ChEBI" id="CHEBI:15378"/>
        <dbReference type="ChEBI" id="CHEBI:33019"/>
        <dbReference type="ChEBI" id="CHEBI:61555"/>
        <dbReference type="ChEBI" id="CHEBI:246422"/>
        <dbReference type="EC" id="3.6.1.23"/>
    </reaction>
</comment>
<dbReference type="OrthoDB" id="9809956at2"/>